<dbReference type="PANTHER" id="PTHR35179">
    <property type="entry name" value="PROTEIN CBG02620"/>
    <property type="match status" value="1"/>
</dbReference>
<sequence>MSFWRGPSRGEQRPGPLFRRGRAGQRHAAFAAASLEPPRPFGPALDNIDIKSLLIEEDSPKIENVTYVASYNWLDGAHPVILVPGSPPAWTPPSEDTQLTPDSQDVFRDINAARYAAYPMEPAIRSILALEPDFDLQAVDVMGCGSTMGNLLRLVSSQGRPFRFDVDLIGETVFFVRHESSPAELIKDLRGYGHTFPEMYTTWNSDVGQSCSHQRIVQYEFGGLRFLIRSETDGYVKEPTSSRSSSTTKSLSSTSDMLGTMSMGNVGPSTGQKLLLKIQGDKIPQDRIFDIKTRSEHVVFDLNEIIPRLWINQTPRFLLAYHSYGLFRNPSVKDVRQDVLAWQDSNSTTLGRFHALIKRILDVVRDSVNQQIEVSWDGQGPLLITEQIGEGRRVLPPDLYCHWENI</sequence>
<dbReference type="GeneID" id="36577925"/>
<dbReference type="STRING" id="857342.A0A2T3BFJ7"/>
<accession>A0A2T3BFJ7</accession>
<protein>
    <recommendedName>
        <fullName evidence="3">Geranylgeranyl pyrophosphate synthetase</fullName>
    </recommendedName>
</protein>
<evidence type="ECO:0000313" key="2">
    <source>
        <dbReference type="Proteomes" id="UP000241818"/>
    </source>
</evidence>
<dbReference type="InParanoid" id="A0A2T3BFJ7"/>
<dbReference type="Proteomes" id="UP000241818">
    <property type="component" value="Unassembled WGS sequence"/>
</dbReference>
<gene>
    <name evidence="1" type="ORF">M430DRAFT_94517</name>
</gene>
<organism evidence="1 2">
    <name type="scientific">Amorphotheca resinae ATCC 22711</name>
    <dbReference type="NCBI Taxonomy" id="857342"/>
    <lineage>
        <taxon>Eukaryota</taxon>
        <taxon>Fungi</taxon>
        <taxon>Dikarya</taxon>
        <taxon>Ascomycota</taxon>
        <taxon>Pezizomycotina</taxon>
        <taxon>Leotiomycetes</taxon>
        <taxon>Helotiales</taxon>
        <taxon>Amorphothecaceae</taxon>
        <taxon>Amorphotheca</taxon>
    </lineage>
</organism>
<dbReference type="PANTHER" id="PTHR35179:SF2">
    <property type="entry name" value="START DOMAIN-CONTAINING PROTEIN"/>
    <property type="match status" value="1"/>
</dbReference>
<dbReference type="EMBL" id="KZ679006">
    <property type="protein sequence ID" value="PSS28197.1"/>
    <property type="molecule type" value="Genomic_DNA"/>
</dbReference>
<reference evidence="1 2" key="1">
    <citation type="journal article" date="2018" name="New Phytol.">
        <title>Comparative genomics and transcriptomics depict ericoid mycorrhizal fungi as versatile saprotrophs and plant mutualists.</title>
        <authorList>
            <person name="Martino E."/>
            <person name="Morin E."/>
            <person name="Grelet G.A."/>
            <person name="Kuo A."/>
            <person name="Kohler A."/>
            <person name="Daghino S."/>
            <person name="Barry K.W."/>
            <person name="Cichocki N."/>
            <person name="Clum A."/>
            <person name="Dockter R.B."/>
            <person name="Hainaut M."/>
            <person name="Kuo R.C."/>
            <person name="LaButti K."/>
            <person name="Lindahl B.D."/>
            <person name="Lindquist E.A."/>
            <person name="Lipzen A."/>
            <person name="Khouja H.R."/>
            <person name="Magnuson J."/>
            <person name="Murat C."/>
            <person name="Ohm R.A."/>
            <person name="Singer S.W."/>
            <person name="Spatafora J.W."/>
            <person name="Wang M."/>
            <person name="Veneault-Fourrey C."/>
            <person name="Henrissat B."/>
            <person name="Grigoriev I.V."/>
            <person name="Martin F.M."/>
            <person name="Perotto S."/>
        </authorList>
    </citation>
    <scope>NUCLEOTIDE SEQUENCE [LARGE SCALE GENOMIC DNA]</scope>
    <source>
        <strain evidence="1 2">ATCC 22711</strain>
    </source>
</reference>
<name>A0A2T3BFJ7_AMORE</name>
<dbReference type="OrthoDB" id="5393654at2759"/>
<evidence type="ECO:0000313" key="1">
    <source>
        <dbReference type="EMBL" id="PSS28197.1"/>
    </source>
</evidence>
<dbReference type="AlphaFoldDB" id="A0A2T3BFJ7"/>
<evidence type="ECO:0008006" key="3">
    <source>
        <dbReference type="Google" id="ProtNLM"/>
    </source>
</evidence>
<proteinExistence type="predicted"/>
<dbReference type="RefSeq" id="XP_024725722.1">
    <property type="nucleotide sequence ID" value="XM_024869844.1"/>
</dbReference>
<keyword evidence="2" id="KW-1185">Reference proteome</keyword>